<feature type="domain" description="MDMPI C-terminal" evidence="1">
    <location>
        <begin position="140"/>
        <end position="242"/>
    </location>
</feature>
<organism evidence="3 4">
    <name type="scientific">Streptosporangium amethystogenes subsp. fukuiense</name>
    <dbReference type="NCBI Taxonomy" id="698418"/>
    <lineage>
        <taxon>Bacteria</taxon>
        <taxon>Bacillati</taxon>
        <taxon>Actinomycetota</taxon>
        <taxon>Actinomycetes</taxon>
        <taxon>Streptosporangiales</taxon>
        <taxon>Streptosporangiaceae</taxon>
        <taxon>Streptosporangium</taxon>
    </lineage>
</organism>
<dbReference type="GO" id="GO:0016853">
    <property type="term" value="F:isomerase activity"/>
    <property type="evidence" value="ECO:0007669"/>
    <property type="project" value="UniProtKB-KW"/>
</dbReference>
<name>A0ABW2T9C8_9ACTN</name>
<gene>
    <name evidence="3" type="ORF">ACFQVD_32735</name>
</gene>
<proteinExistence type="predicted"/>
<evidence type="ECO:0000313" key="4">
    <source>
        <dbReference type="Proteomes" id="UP001596514"/>
    </source>
</evidence>
<dbReference type="Pfam" id="PF07398">
    <property type="entry name" value="MDMPI_C"/>
    <property type="match status" value="1"/>
</dbReference>
<accession>A0ABW2T9C8</accession>
<dbReference type="RefSeq" id="WP_343979332.1">
    <property type="nucleotide sequence ID" value="NZ_BAAAGK010000179.1"/>
</dbReference>
<evidence type="ECO:0000259" key="1">
    <source>
        <dbReference type="Pfam" id="PF07398"/>
    </source>
</evidence>
<dbReference type="InterPro" id="IPR034660">
    <property type="entry name" value="DinB/YfiT-like"/>
</dbReference>
<evidence type="ECO:0000259" key="2">
    <source>
        <dbReference type="Pfam" id="PF11716"/>
    </source>
</evidence>
<dbReference type="InterPro" id="IPR024344">
    <property type="entry name" value="MDMPI_metal-binding"/>
</dbReference>
<dbReference type="PANTHER" id="PTHR40758">
    <property type="entry name" value="CONSERVED PROTEIN"/>
    <property type="match status" value="1"/>
</dbReference>
<evidence type="ECO:0000313" key="3">
    <source>
        <dbReference type="EMBL" id="MFC7604882.1"/>
    </source>
</evidence>
<comment type="caution">
    <text evidence="3">The sequence shown here is derived from an EMBL/GenBank/DDBJ whole genome shotgun (WGS) entry which is preliminary data.</text>
</comment>
<dbReference type="NCBIfam" id="TIGR03083">
    <property type="entry name" value="maleylpyruvate isomerase family mycothiol-dependent enzyme"/>
    <property type="match status" value="1"/>
</dbReference>
<dbReference type="Pfam" id="PF11716">
    <property type="entry name" value="MDMPI_N"/>
    <property type="match status" value="1"/>
</dbReference>
<sequence length="254" mass="27614">MEYPRLLECLAADFGHLRAVVPTDPGAMVPSCPDWTVADLTRHIGEVYLHKSLIMRAGAEPDPWPPKELADEEPIALLDRAYAGLLDEFGAREPEDPAISWYAPDQTVGFWIRRMAQETVIHRIDAELGTGQPVTPVPADLAIDGIDELLKVFAAYSVAEWGDYFTDILAGSPGRTYTVRTDGAAWRVRTGPGLFAVEDGAGDDAADVTVSGPPTAVLRWMWNRESAGEPSGVTVEGAPEAVEELRRCIVMATQ</sequence>
<reference evidence="4" key="1">
    <citation type="journal article" date="2019" name="Int. J. Syst. Evol. Microbiol.">
        <title>The Global Catalogue of Microorganisms (GCM) 10K type strain sequencing project: providing services to taxonomists for standard genome sequencing and annotation.</title>
        <authorList>
            <consortium name="The Broad Institute Genomics Platform"/>
            <consortium name="The Broad Institute Genome Sequencing Center for Infectious Disease"/>
            <person name="Wu L."/>
            <person name="Ma J."/>
        </authorList>
    </citation>
    <scope>NUCLEOTIDE SEQUENCE [LARGE SCALE GENOMIC DNA]</scope>
    <source>
        <strain evidence="4">JCM 10083</strain>
    </source>
</reference>
<feature type="domain" description="Mycothiol-dependent maleylpyruvate isomerase metal-binding" evidence="2">
    <location>
        <begin position="16"/>
        <end position="126"/>
    </location>
</feature>
<dbReference type="InterPro" id="IPR017517">
    <property type="entry name" value="Maleyloyr_isom"/>
</dbReference>
<dbReference type="EMBL" id="JBHTEE010000001">
    <property type="protein sequence ID" value="MFC7604882.1"/>
    <property type="molecule type" value="Genomic_DNA"/>
</dbReference>
<keyword evidence="4" id="KW-1185">Reference proteome</keyword>
<dbReference type="Proteomes" id="UP001596514">
    <property type="component" value="Unassembled WGS sequence"/>
</dbReference>
<dbReference type="InterPro" id="IPR010872">
    <property type="entry name" value="MDMPI_C-term_domain"/>
</dbReference>
<dbReference type="PANTHER" id="PTHR40758:SF1">
    <property type="entry name" value="CONSERVED PROTEIN"/>
    <property type="match status" value="1"/>
</dbReference>
<dbReference type="SUPFAM" id="SSF109854">
    <property type="entry name" value="DinB/YfiT-like putative metalloenzymes"/>
    <property type="match status" value="1"/>
</dbReference>
<keyword evidence="3" id="KW-0413">Isomerase</keyword>
<protein>
    <submittedName>
        <fullName evidence="3">Maleylpyruvate isomerase family mycothiol-dependent enzyme</fullName>
    </submittedName>
</protein>